<gene>
    <name evidence="1" type="ORF">Aspvir_007311</name>
</gene>
<organism evidence="1 2">
    <name type="scientific">Aspergillus viridinutans</name>
    <dbReference type="NCBI Taxonomy" id="75553"/>
    <lineage>
        <taxon>Eukaryota</taxon>
        <taxon>Fungi</taxon>
        <taxon>Dikarya</taxon>
        <taxon>Ascomycota</taxon>
        <taxon>Pezizomycotina</taxon>
        <taxon>Eurotiomycetes</taxon>
        <taxon>Eurotiomycetidae</taxon>
        <taxon>Eurotiales</taxon>
        <taxon>Aspergillaceae</taxon>
        <taxon>Aspergillus</taxon>
        <taxon>Aspergillus subgen. Fumigati</taxon>
    </lineage>
</organism>
<dbReference type="EMBL" id="BOPL01000005">
    <property type="protein sequence ID" value="GIK03242.1"/>
    <property type="molecule type" value="Genomic_DNA"/>
</dbReference>
<dbReference type="OrthoDB" id="76567at2759"/>
<comment type="caution">
    <text evidence="1">The sequence shown here is derived from an EMBL/GenBank/DDBJ whole genome shotgun (WGS) entry which is preliminary data.</text>
</comment>
<reference evidence="1 2" key="1">
    <citation type="submission" date="2021-02" db="EMBL/GenBank/DDBJ databases">
        <title>Pan-genome distribution and transcriptional activeness of fungal secondary metabolism genes in Aspergillus section Fumigati.</title>
        <authorList>
            <person name="Takahashi H."/>
            <person name="Umemura M."/>
            <person name="Ninomiya A."/>
            <person name="Kusuya Y."/>
            <person name="Urayama S."/>
            <person name="Shimizu M."/>
            <person name="Watanabe A."/>
            <person name="Kamei K."/>
            <person name="Yaguchi T."/>
            <person name="Hagiwara D."/>
        </authorList>
    </citation>
    <scope>NUCLEOTIDE SEQUENCE [LARGE SCALE GENOMIC DNA]</scope>
    <source>
        <strain evidence="1 2">IFM 47045</strain>
    </source>
</reference>
<sequence length="301" mass="33815">MDSEAMDASAQHNGTIASNFSSNRTEMSRLITDYLDYKGYESFVASIEDSLNTSCDFIQFSNVSAKDFEFLASDKNRTLKSARFSYNFVTECLTIKMPQWDHKELAGLFRAMIDEQLFSMLVSGEFISLSSPLTVLGSWAKEPDAAWSPESTGNLTVVLEVGDSESAQQLAINARGWLESPGTTAETCITIDLSEENNLTIDVWRLDRRVYAVSTRRLPSPAVRVQHVKILNGDAGPQIDGWKMDENMGEIPTDEIQLDFAMFVGRRATTSIEQDIVISRDLLMAFANRFWRRQGRRSARS</sequence>
<dbReference type="GeneID" id="66935293"/>
<evidence type="ECO:0000313" key="2">
    <source>
        <dbReference type="Proteomes" id="UP000710440"/>
    </source>
</evidence>
<accession>A0A9P3C0H9</accession>
<evidence type="ECO:0000313" key="1">
    <source>
        <dbReference type="EMBL" id="GIK03242.1"/>
    </source>
</evidence>
<protein>
    <submittedName>
        <fullName evidence="1">Uncharacterized protein</fullName>
    </submittedName>
</protein>
<dbReference type="RefSeq" id="XP_043126428.1">
    <property type="nucleotide sequence ID" value="XM_043270493.1"/>
</dbReference>
<dbReference type="Proteomes" id="UP000710440">
    <property type="component" value="Unassembled WGS sequence"/>
</dbReference>
<dbReference type="AlphaFoldDB" id="A0A9P3C0H9"/>
<keyword evidence="2" id="KW-1185">Reference proteome</keyword>
<name>A0A9P3C0H9_ASPVI</name>
<proteinExistence type="predicted"/>